<sequence>MSLIAIEASITLNDASVRDAAVAESARFQKATRDEEPGCLVYCFAADPCAPDHIQVYELWADETSLAAHFDHPNYHNMRDMLGRYGLKSAVSRKLRIDKTAPVYGPDFKASASFD</sequence>
<reference evidence="2" key="1">
    <citation type="submission" date="2020-05" db="EMBL/GenBank/DDBJ databases">
        <authorList>
            <person name="Chiriac C."/>
            <person name="Salcher M."/>
            <person name="Ghai R."/>
            <person name="Kavagutti S V."/>
        </authorList>
    </citation>
    <scope>NUCLEOTIDE SEQUENCE</scope>
</reference>
<dbReference type="AlphaFoldDB" id="A0A6J6EWA5"/>
<gene>
    <name evidence="2" type="ORF">UFOPK1722_01029</name>
</gene>
<dbReference type="InterPro" id="IPR007138">
    <property type="entry name" value="ABM_dom"/>
</dbReference>
<dbReference type="Gene3D" id="3.30.70.100">
    <property type="match status" value="1"/>
</dbReference>
<evidence type="ECO:0000313" key="2">
    <source>
        <dbReference type="EMBL" id="CAB4580910.1"/>
    </source>
</evidence>
<organism evidence="2">
    <name type="scientific">freshwater metagenome</name>
    <dbReference type="NCBI Taxonomy" id="449393"/>
    <lineage>
        <taxon>unclassified sequences</taxon>
        <taxon>metagenomes</taxon>
        <taxon>ecological metagenomes</taxon>
    </lineage>
</organism>
<dbReference type="Pfam" id="PF03992">
    <property type="entry name" value="ABM"/>
    <property type="match status" value="1"/>
</dbReference>
<feature type="domain" description="ABM" evidence="1">
    <location>
        <begin position="4"/>
        <end position="95"/>
    </location>
</feature>
<protein>
    <submittedName>
        <fullName evidence="2">Unannotated protein</fullName>
    </submittedName>
</protein>
<dbReference type="EMBL" id="CAEZTS010000083">
    <property type="protein sequence ID" value="CAB4580910.1"/>
    <property type="molecule type" value="Genomic_DNA"/>
</dbReference>
<proteinExistence type="predicted"/>
<accession>A0A6J6EWA5</accession>
<dbReference type="InterPro" id="IPR011008">
    <property type="entry name" value="Dimeric_a/b-barrel"/>
</dbReference>
<name>A0A6J6EWA5_9ZZZZ</name>
<dbReference type="SUPFAM" id="SSF54909">
    <property type="entry name" value="Dimeric alpha+beta barrel"/>
    <property type="match status" value="1"/>
</dbReference>
<dbReference type="PROSITE" id="PS51725">
    <property type="entry name" value="ABM"/>
    <property type="match status" value="1"/>
</dbReference>
<evidence type="ECO:0000259" key="1">
    <source>
        <dbReference type="PROSITE" id="PS51725"/>
    </source>
</evidence>